<evidence type="ECO:0000313" key="3">
    <source>
        <dbReference type="Proteomes" id="UP000198929"/>
    </source>
</evidence>
<dbReference type="RefSeq" id="WP_092256615.1">
    <property type="nucleotide sequence ID" value="NZ_CP047199.1"/>
</dbReference>
<keyword evidence="3" id="KW-1185">Reference proteome</keyword>
<sequence length="272" mass="30010">MNNSYVPRVIDELLDEYSLYFPTIALEGPKGVGKTETARQRATSELQLDMPATVEMLTASPELILEAEPVLLIDEWQRYLPSWDLVRRAVDNGAAPGTFLLTGSAFPPQGAAIHSGAGRIDTIRMRPFGAQERGLAPSTVTLSELFDETQPPVSATEVAVSVQDYAAEICRSGLPGIRNLPERARRVRLDTYLERLATHEFPENGLNVRNPGSVLRWLTAYARATAQTTSYTEILDLATPGEADKPSRSTADKYRTLLEQLMILEPLPRVDS</sequence>
<dbReference type="STRING" id="1121357.SAMN05661109_00854"/>
<protein>
    <submittedName>
        <fullName evidence="2">AAA domain-containing protein</fullName>
    </submittedName>
</protein>
<evidence type="ECO:0000259" key="1">
    <source>
        <dbReference type="Pfam" id="PF13173"/>
    </source>
</evidence>
<accession>A0A1H9RCG7</accession>
<dbReference type="SUPFAM" id="SSF52540">
    <property type="entry name" value="P-loop containing nucleoside triphosphate hydrolases"/>
    <property type="match status" value="1"/>
</dbReference>
<reference evidence="3" key="1">
    <citation type="submission" date="2016-10" db="EMBL/GenBank/DDBJ databases">
        <authorList>
            <person name="Varghese N."/>
            <person name="Submissions S."/>
        </authorList>
    </citation>
    <scope>NUCLEOTIDE SEQUENCE [LARGE SCALE GENOMIC DNA]</scope>
    <source>
        <strain evidence="3">DSM 20524</strain>
    </source>
</reference>
<dbReference type="AlphaFoldDB" id="A0A1H9RCG7"/>
<feature type="domain" description="AAA" evidence="1">
    <location>
        <begin position="22"/>
        <end position="132"/>
    </location>
</feature>
<proteinExistence type="predicted"/>
<gene>
    <name evidence="2" type="ORF">SAMN05661109_00854</name>
</gene>
<evidence type="ECO:0000313" key="2">
    <source>
        <dbReference type="EMBL" id="SER70621.1"/>
    </source>
</evidence>
<dbReference type="PANTHER" id="PTHR43566:SF2">
    <property type="entry name" value="DUF4143 DOMAIN-CONTAINING PROTEIN"/>
    <property type="match status" value="1"/>
</dbReference>
<name>A0A1H9RCG7_9CORY</name>
<dbReference type="InterPro" id="IPR027417">
    <property type="entry name" value="P-loop_NTPase"/>
</dbReference>
<dbReference type="EMBL" id="FOGQ01000002">
    <property type="protein sequence ID" value="SER70621.1"/>
    <property type="molecule type" value="Genomic_DNA"/>
</dbReference>
<dbReference type="Proteomes" id="UP000198929">
    <property type="component" value="Unassembled WGS sequence"/>
</dbReference>
<dbReference type="InterPro" id="IPR041682">
    <property type="entry name" value="AAA_14"/>
</dbReference>
<organism evidence="2 3">
    <name type="scientific">Corynebacterium cystitidis DSM 20524</name>
    <dbReference type="NCBI Taxonomy" id="1121357"/>
    <lineage>
        <taxon>Bacteria</taxon>
        <taxon>Bacillati</taxon>
        <taxon>Actinomycetota</taxon>
        <taxon>Actinomycetes</taxon>
        <taxon>Mycobacteriales</taxon>
        <taxon>Corynebacteriaceae</taxon>
        <taxon>Corynebacterium</taxon>
    </lineage>
</organism>
<dbReference type="Pfam" id="PF13173">
    <property type="entry name" value="AAA_14"/>
    <property type="match status" value="1"/>
</dbReference>
<dbReference type="PANTHER" id="PTHR43566">
    <property type="entry name" value="CONSERVED PROTEIN"/>
    <property type="match status" value="1"/>
</dbReference>